<keyword evidence="3" id="KW-1185">Reference proteome</keyword>
<feature type="transmembrane region" description="Helical" evidence="1">
    <location>
        <begin position="45"/>
        <end position="65"/>
    </location>
</feature>
<evidence type="ECO:0000313" key="3">
    <source>
        <dbReference type="Proteomes" id="UP001345219"/>
    </source>
</evidence>
<name>A0AAN7GLI7_9MYRT</name>
<organism evidence="2 3">
    <name type="scientific">Trapa incisa</name>
    <dbReference type="NCBI Taxonomy" id="236973"/>
    <lineage>
        <taxon>Eukaryota</taxon>
        <taxon>Viridiplantae</taxon>
        <taxon>Streptophyta</taxon>
        <taxon>Embryophyta</taxon>
        <taxon>Tracheophyta</taxon>
        <taxon>Spermatophyta</taxon>
        <taxon>Magnoliopsida</taxon>
        <taxon>eudicotyledons</taxon>
        <taxon>Gunneridae</taxon>
        <taxon>Pentapetalae</taxon>
        <taxon>rosids</taxon>
        <taxon>malvids</taxon>
        <taxon>Myrtales</taxon>
        <taxon>Lythraceae</taxon>
        <taxon>Trapa</taxon>
    </lineage>
</organism>
<proteinExistence type="predicted"/>
<accession>A0AAN7GLI7</accession>
<reference evidence="2 3" key="1">
    <citation type="journal article" date="2023" name="Hortic Res">
        <title>Pangenome of water caltrop reveals structural variations and asymmetric subgenome divergence after allopolyploidization.</title>
        <authorList>
            <person name="Zhang X."/>
            <person name="Chen Y."/>
            <person name="Wang L."/>
            <person name="Yuan Y."/>
            <person name="Fang M."/>
            <person name="Shi L."/>
            <person name="Lu R."/>
            <person name="Comes H.P."/>
            <person name="Ma Y."/>
            <person name="Chen Y."/>
            <person name="Huang G."/>
            <person name="Zhou Y."/>
            <person name="Zheng Z."/>
            <person name="Qiu Y."/>
        </authorList>
    </citation>
    <scope>NUCLEOTIDE SEQUENCE [LARGE SCALE GENOMIC DNA]</scope>
    <source>
        <tissue evidence="2">Roots</tissue>
    </source>
</reference>
<sequence>MEKLPDDIVVVFTDYSLSAIDGILDGSTCGSTTTVGTMTTKSMPVIATIMMMATRLAAAICRALFAGPCC</sequence>
<dbReference type="EMBL" id="JAXIOK010000020">
    <property type="protein sequence ID" value="KAK4747013.1"/>
    <property type="molecule type" value="Genomic_DNA"/>
</dbReference>
<dbReference type="AlphaFoldDB" id="A0AAN7GLI7"/>
<gene>
    <name evidence="2" type="ORF">SAY87_026050</name>
</gene>
<keyword evidence="1" id="KW-0472">Membrane</keyword>
<evidence type="ECO:0000313" key="2">
    <source>
        <dbReference type="EMBL" id="KAK4747013.1"/>
    </source>
</evidence>
<evidence type="ECO:0000256" key="1">
    <source>
        <dbReference type="SAM" id="Phobius"/>
    </source>
</evidence>
<keyword evidence="1" id="KW-0812">Transmembrane</keyword>
<keyword evidence="1" id="KW-1133">Transmembrane helix</keyword>
<protein>
    <submittedName>
        <fullName evidence="2">Uncharacterized protein</fullName>
    </submittedName>
</protein>
<dbReference type="Proteomes" id="UP001345219">
    <property type="component" value="Chromosome 20"/>
</dbReference>
<comment type="caution">
    <text evidence="2">The sequence shown here is derived from an EMBL/GenBank/DDBJ whole genome shotgun (WGS) entry which is preliminary data.</text>
</comment>